<dbReference type="EMBL" id="CATQJA010000606">
    <property type="protein sequence ID" value="CAJ0562009.1"/>
    <property type="molecule type" value="Genomic_DNA"/>
</dbReference>
<reference evidence="4" key="1">
    <citation type="submission" date="2023-06" db="EMBL/GenBank/DDBJ databases">
        <authorList>
            <person name="Delattre M."/>
        </authorList>
    </citation>
    <scope>NUCLEOTIDE SEQUENCE</scope>
    <source>
        <strain evidence="4">AF72</strain>
    </source>
</reference>
<dbReference type="Gene3D" id="3.40.50.720">
    <property type="entry name" value="NAD(P)-binding Rossmann-like Domain"/>
    <property type="match status" value="1"/>
</dbReference>
<proteinExistence type="inferred from homology"/>
<dbReference type="GO" id="GO:0005737">
    <property type="term" value="C:cytoplasm"/>
    <property type="evidence" value="ECO:0007669"/>
    <property type="project" value="TreeGrafter"/>
</dbReference>
<organism evidence="4 5">
    <name type="scientific">Mesorhabditis spiculigera</name>
    <dbReference type="NCBI Taxonomy" id="96644"/>
    <lineage>
        <taxon>Eukaryota</taxon>
        <taxon>Metazoa</taxon>
        <taxon>Ecdysozoa</taxon>
        <taxon>Nematoda</taxon>
        <taxon>Chromadorea</taxon>
        <taxon>Rhabditida</taxon>
        <taxon>Rhabditina</taxon>
        <taxon>Rhabditomorpha</taxon>
        <taxon>Rhabditoidea</taxon>
        <taxon>Rhabditidae</taxon>
        <taxon>Mesorhabditinae</taxon>
        <taxon>Mesorhabditis</taxon>
    </lineage>
</organism>
<dbReference type="Proteomes" id="UP001177023">
    <property type="component" value="Unassembled WGS sequence"/>
</dbReference>
<dbReference type="PRINTS" id="PR00081">
    <property type="entry name" value="GDHRDH"/>
</dbReference>
<dbReference type="AlphaFoldDB" id="A0AA36C7P0"/>
<dbReference type="PANTHER" id="PTHR43544:SF7">
    <property type="entry name" value="NADB-LER2"/>
    <property type="match status" value="1"/>
</dbReference>
<dbReference type="InterPro" id="IPR036291">
    <property type="entry name" value="NAD(P)-bd_dom_sf"/>
</dbReference>
<keyword evidence="5" id="KW-1185">Reference proteome</keyword>
<feature type="non-terminal residue" evidence="4">
    <location>
        <position position="249"/>
    </location>
</feature>
<evidence type="ECO:0000256" key="3">
    <source>
        <dbReference type="RuleBase" id="RU000363"/>
    </source>
</evidence>
<gene>
    <name evidence="4" type="ORF">MSPICULIGERA_LOCUS2002</name>
</gene>
<sequence>MPHPSSVLITGANRGIGLGLTKEYLKLDAVKHIFATARNPDKAEALTQIRDPRLKVLRMDVQDVASIKAVYEQVSRVVGDSGLNLLINNAGIWTNYAVAAEPDPAALLNILHTNAASPLIVSQIFLPLIRKSVAHGGEWGARRGAIINISSGMGSIGENTSGSGANHSIAYRMSKAALNQMMKTLAVDLKKEGILLAAFCPGWVQTDMGGKNAATTVDDSAEALVKTIGSFDEQHTGGYFRRHGDRIEF</sequence>
<dbReference type="PRINTS" id="PR00080">
    <property type="entry name" value="SDRFAMILY"/>
</dbReference>
<dbReference type="PANTHER" id="PTHR43544">
    <property type="entry name" value="SHORT-CHAIN DEHYDROGENASE/REDUCTASE"/>
    <property type="match status" value="1"/>
</dbReference>
<dbReference type="InterPro" id="IPR002347">
    <property type="entry name" value="SDR_fam"/>
</dbReference>
<comment type="caution">
    <text evidence="4">The sequence shown here is derived from an EMBL/GenBank/DDBJ whole genome shotgun (WGS) entry which is preliminary data.</text>
</comment>
<comment type="similarity">
    <text evidence="3">Belongs to the short-chain dehydrogenases/reductases (SDR) family.</text>
</comment>
<dbReference type="InterPro" id="IPR051468">
    <property type="entry name" value="Fungal_SecMetab_SDRs"/>
</dbReference>
<dbReference type="SUPFAM" id="SSF51735">
    <property type="entry name" value="NAD(P)-binding Rossmann-fold domains"/>
    <property type="match status" value="1"/>
</dbReference>
<keyword evidence="1" id="KW-0521">NADP</keyword>
<dbReference type="CDD" id="cd05325">
    <property type="entry name" value="carb_red_sniffer_like_SDR_c"/>
    <property type="match status" value="1"/>
</dbReference>
<dbReference type="Pfam" id="PF00106">
    <property type="entry name" value="adh_short"/>
    <property type="match status" value="1"/>
</dbReference>
<name>A0AA36C7P0_9BILA</name>
<protein>
    <submittedName>
        <fullName evidence="4">Uncharacterized protein</fullName>
    </submittedName>
</protein>
<accession>A0AA36C7P0</accession>
<evidence type="ECO:0000256" key="1">
    <source>
        <dbReference type="ARBA" id="ARBA00022857"/>
    </source>
</evidence>
<dbReference type="GO" id="GO:0016491">
    <property type="term" value="F:oxidoreductase activity"/>
    <property type="evidence" value="ECO:0007669"/>
    <property type="project" value="UniProtKB-KW"/>
</dbReference>
<evidence type="ECO:0000313" key="4">
    <source>
        <dbReference type="EMBL" id="CAJ0562009.1"/>
    </source>
</evidence>
<evidence type="ECO:0000313" key="5">
    <source>
        <dbReference type="Proteomes" id="UP001177023"/>
    </source>
</evidence>
<evidence type="ECO:0000256" key="2">
    <source>
        <dbReference type="ARBA" id="ARBA00023002"/>
    </source>
</evidence>
<keyword evidence="2" id="KW-0560">Oxidoreductase</keyword>